<organism evidence="2 3">
    <name type="scientific">Naematelia encephala</name>
    <dbReference type="NCBI Taxonomy" id="71784"/>
    <lineage>
        <taxon>Eukaryota</taxon>
        <taxon>Fungi</taxon>
        <taxon>Dikarya</taxon>
        <taxon>Basidiomycota</taxon>
        <taxon>Agaricomycotina</taxon>
        <taxon>Tremellomycetes</taxon>
        <taxon>Tremellales</taxon>
        <taxon>Naemateliaceae</taxon>
        <taxon>Naematelia</taxon>
    </lineage>
</organism>
<feature type="transmembrane region" description="Helical" evidence="1">
    <location>
        <begin position="226"/>
        <end position="244"/>
    </location>
</feature>
<evidence type="ECO:0000313" key="2">
    <source>
        <dbReference type="EMBL" id="ORY24396.1"/>
    </source>
</evidence>
<dbReference type="STRING" id="71784.A0A1Y2APH5"/>
<keyword evidence="1" id="KW-0812">Transmembrane</keyword>
<keyword evidence="1" id="KW-1133">Transmembrane helix</keyword>
<gene>
    <name evidence="2" type="ORF">BCR39DRAFT_566630</name>
</gene>
<dbReference type="InParanoid" id="A0A1Y2APH5"/>
<reference evidence="2 3" key="1">
    <citation type="submission" date="2016-07" db="EMBL/GenBank/DDBJ databases">
        <title>Pervasive Adenine N6-methylation of Active Genes in Fungi.</title>
        <authorList>
            <consortium name="DOE Joint Genome Institute"/>
            <person name="Mondo S.J."/>
            <person name="Dannebaum R.O."/>
            <person name="Kuo R.C."/>
            <person name="Labutti K."/>
            <person name="Haridas S."/>
            <person name="Kuo A."/>
            <person name="Salamov A."/>
            <person name="Ahrendt S.R."/>
            <person name="Lipzen A."/>
            <person name="Sullivan W."/>
            <person name="Andreopoulos W.B."/>
            <person name="Clum A."/>
            <person name="Lindquist E."/>
            <person name="Daum C."/>
            <person name="Ramamoorthy G.K."/>
            <person name="Gryganskyi A."/>
            <person name="Culley D."/>
            <person name="Magnuson J.K."/>
            <person name="James T.Y."/>
            <person name="O'Malley M.A."/>
            <person name="Stajich J.E."/>
            <person name="Spatafora J.W."/>
            <person name="Visel A."/>
            <person name="Grigoriev I.V."/>
        </authorList>
    </citation>
    <scope>NUCLEOTIDE SEQUENCE [LARGE SCALE GENOMIC DNA]</scope>
    <source>
        <strain evidence="2 3">68-887.2</strain>
    </source>
</reference>
<dbReference type="AlphaFoldDB" id="A0A1Y2APH5"/>
<accession>A0A1Y2APH5</accession>
<dbReference type="OrthoDB" id="2101715at2759"/>
<keyword evidence="1" id="KW-0472">Membrane</keyword>
<evidence type="ECO:0008006" key="4">
    <source>
        <dbReference type="Google" id="ProtNLM"/>
    </source>
</evidence>
<sequence length="304" mass="34587">MYLPYSRPRLIEIHEQAWCPPSIRRPIQTMLAFLWTHRIAPFQARAPYEAVVDIVQRVLLDIEDEDERDQEDRGTLQLLDCCSGAGGPVPAIERDINSRRSLASKPPVKVFLSDIHPHLESWIHHSMESPTRSLSYLTFPVDAAHVPAHLKEERHLRTFFLAFHHFSEDAARRVLEDAMRTAEGICIFELQAPDLGSIVTILALFPLSFLLIPFQHPTITTLLFTYIIPIIPAILIFDGLVSAWRTRSPQHIQYLAGLAAMTVQLEGGDKEGEWKWESGGGVHTWPWGRMSYVIGRRDRGGDDD</sequence>
<dbReference type="EMBL" id="MCFC01000068">
    <property type="protein sequence ID" value="ORY24396.1"/>
    <property type="molecule type" value="Genomic_DNA"/>
</dbReference>
<evidence type="ECO:0000313" key="3">
    <source>
        <dbReference type="Proteomes" id="UP000193986"/>
    </source>
</evidence>
<dbReference type="Proteomes" id="UP000193986">
    <property type="component" value="Unassembled WGS sequence"/>
</dbReference>
<comment type="caution">
    <text evidence="2">The sequence shown here is derived from an EMBL/GenBank/DDBJ whole genome shotgun (WGS) entry which is preliminary data.</text>
</comment>
<proteinExistence type="predicted"/>
<protein>
    <recommendedName>
        <fullName evidence="4">Methyltransferase domain-containing protein</fullName>
    </recommendedName>
</protein>
<evidence type="ECO:0000256" key="1">
    <source>
        <dbReference type="SAM" id="Phobius"/>
    </source>
</evidence>
<feature type="transmembrane region" description="Helical" evidence="1">
    <location>
        <begin position="195"/>
        <end position="214"/>
    </location>
</feature>
<keyword evidence="3" id="KW-1185">Reference proteome</keyword>
<name>A0A1Y2APH5_9TREE</name>